<keyword evidence="6" id="KW-0812">Transmembrane</keyword>
<dbReference type="GO" id="GO:0006654">
    <property type="term" value="P:phosphatidic acid biosynthetic process"/>
    <property type="evidence" value="ECO:0007669"/>
    <property type="project" value="TreeGrafter"/>
</dbReference>
<feature type="transmembrane region" description="Helical" evidence="6">
    <location>
        <begin position="37"/>
        <end position="61"/>
    </location>
</feature>
<dbReference type="EC" id="2.3.1.51" evidence="4"/>
<dbReference type="NCBIfam" id="TIGR00530">
    <property type="entry name" value="AGP_acyltrn"/>
    <property type="match status" value="1"/>
</dbReference>
<dbReference type="EMBL" id="CP143784">
    <property type="protein sequence ID" value="WVN85990.1"/>
    <property type="molecule type" value="Genomic_DNA"/>
</dbReference>
<keyword evidence="4" id="KW-0443">Lipid metabolism</keyword>
<feature type="domain" description="Phospholipid/glycerol acyltransferase" evidence="7">
    <location>
        <begin position="109"/>
        <end position="226"/>
    </location>
</feature>
<dbReference type="RefSeq" id="XP_066066690.1">
    <property type="nucleotide sequence ID" value="XM_066210593.1"/>
</dbReference>
<dbReference type="SMART" id="SM00563">
    <property type="entry name" value="PlsC"/>
    <property type="match status" value="1"/>
</dbReference>
<dbReference type="GeneID" id="91085362"/>
<keyword evidence="4" id="KW-1208">Phospholipid metabolism</keyword>
<dbReference type="InterPro" id="IPR002123">
    <property type="entry name" value="Plipid/glycerol_acylTrfase"/>
</dbReference>
<comment type="domain">
    <text evidence="4">The HXXXXD motif is essential for acyltransferase activity and may constitute the binding site for the phosphate moiety of the glycerol-3-phosphate.</text>
</comment>
<feature type="transmembrane region" description="Helical" evidence="6">
    <location>
        <begin position="6"/>
        <end position="25"/>
    </location>
</feature>
<evidence type="ECO:0000256" key="6">
    <source>
        <dbReference type="SAM" id="Phobius"/>
    </source>
</evidence>
<dbReference type="PANTHER" id="PTHR10434:SF11">
    <property type="entry name" value="1-ACYL-SN-GLYCEROL-3-PHOSPHATE ACYLTRANSFERASE"/>
    <property type="match status" value="1"/>
</dbReference>
<evidence type="ECO:0000313" key="8">
    <source>
        <dbReference type="EMBL" id="WVN85990.1"/>
    </source>
</evidence>
<feature type="compositionally biased region" description="Polar residues" evidence="5">
    <location>
        <begin position="325"/>
        <end position="338"/>
    </location>
</feature>
<keyword evidence="3 4" id="KW-0012">Acyltransferase</keyword>
<gene>
    <name evidence="8" type="ORF">L203_101148</name>
</gene>
<evidence type="ECO:0000259" key="7">
    <source>
        <dbReference type="SMART" id="SM00563"/>
    </source>
</evidence>
<evidence type="ECO:0000256" key="1">
    <source>
        <dbReference type="ARBA" id="ARBA00008655"/>
    </source>
</evidence>
<keyword evidence="6" id="KW-1133">Transmembrane helix</keyword>
<sequence length="361" mass="39828">MSLSWLMKPISLATAVALSTLAILSRKHQKARFYWHLLLYISTMGFISAWGVVISLLAAMAGQRLSIQHYVGRSFYYLASPLIGLRFEVEGEEHFDALMTARDGKHQSAVLLGNHQSFLDILYLGRIFPRRASIMAKRELKYTPFLGQFMLLSGTVFVNRQNKIDAVKALDIAGQDMKRKGVSLWIFPEGTRSSSVESTLLPFKKGAFHLAIQAQIPVVPVVCENYHQLFDGKTRFESGVLKIKILPPIPTTGLTSDDVTSLTESTRELMIKTLCEISAPPAPVSVALPQPSVPTDAIKPTMAAVHSNIPGSGLHQRECCRDVSTEVSNRKSVANSRASGGETTEDEMDEDAVLLRMPKDV</sequence>
<dbReference type="KEGG" id="cdep:91085362"/>
<evidence type="ECO:0000256" key="4">
    <source>
        <dbReference type="RuleBase" id="RU361267"/>
    </source>
</evidence>
<reference evidence="8" key="1">
    <citation type="submission" date="2016-06" db="EMBL/GenBank/DDBJ databases">
        <authorList>
            <person name="Cuomo C."/>
            <person name="Litvintseva A."/>
            <person name="Heitman J."/>
            <person name="Chen Y."/>
            <person name="Sun S."/>
            <person name="Springer D."/>
            <person name="Dromer F."/>
            <person name="Young S."/>
            <person name="Zeng Q."/>
            <person name="Chapman S."/>
            <person name="Gujja S."/>
            <person name="Saif S."/>
            <person name="Birren B."/>
        </authorList>
    </citation>
    <scope>NUCLEOTIDE SEQUENCE</scope>
    <source>
        <strain evidence="8">CBS 7841</strain>
    </source>
</reference>
<dbReference type="InterPro" id="IPR004552">
    <property type="entry name" value="AGP_acyltrans"/>
</dbReference>
<keyword evidence="9" id="KW-1185">Reference proteome</keyword>
<evidence type="ECO:0000313" key="9">
    <source>
        <dbReference type="Proteomes" id="UP000094043"/>
    </source>
</evidence>
<name>A0AAJ8LXG0_9TREE</name>
<accession>A0AAJ8LXG0</accession>
<comment type="catalytic activity">
    <reaction evidence="4">
        <text>a 1-acyl-sn-glycero-3-phosphate + an acyl-CoA = a 1,2-diacyl-sn-glycero-3-phosphate + CoA</text>
        <dbReference type="Rhea" id="RHEA:19709"/>
        <dbReference type="ChEBI" id="CHEBI:57287"/>
        <dbReference type="ChEBI" id="CHEBI:57970"/>
        <dbReference type="ChEBI" id="CHEBI:58342"/>
        <dbReference type="ChEBI" id="CHEBI:58608"/>
        <dbReference type="EC" id="2.3.1.51"/>
    </reaction>
</comment>
<reference evidence="8" key="3">
    <citation type="submission" date="2024-01" db="EMBL/GenBank/DDBJ databases">
        <authorList>
            <person name="Coelho M.A."/>
            <person name="David-Palma M."/>
            <person name="Shea T."/>
            <person name="Sun S."/>
            <person name="Cuomo C.A."/>
            <person name="Heitman J."/>
        </authorList>
    </citation>
    <scope>NUCLEOTIDE SEQUENCE</scope>
    <source>
        <strain evidence="8">CBS 7841</strain>
    </source>
</reference>
<dbReference type="SUPFAM" id="SSF69593">
    <property type="entry name" value="Glycerol-3-phosphate (1)-acyltransferase"/>
    <property type="match status" value="1"/>
</dbReference>
<dbReference type="Pfam" id="PF01553">
    <property type="entry name" value="Acyltransferase"/>
    <property type="match status" value="1"/>
</dbReference>
<feature type="compositionally biased region" description="Acidic residues" evidence="5">
    <location>
        <begin position="343"/>
        <end position="352"/>
    </location>
</feature>
<keyword evidence="4" id="KW-0594">Phospholipid biosynthesis</keyword>
<dbReference type="CDD" id="cd07989">
    <property type="entry name" value="LPLAT_AGPAT-like"/>
    <property type="match status" value="1"/>
</dbReference>
<dbReference type="GO" id="GO:0005783">
    <property type="term" value="C:endoplasmic reticulum"/>
    <property type="evidence" value="ECO:0007669"/>
    <property type="project" value="TreeGrafter"/>
</dbReference>
<comment type="similarity">
    <text evidence="1 4">Belongs to the 1-acyl-sn-glycerol-3-phosphate acyltransferase family.</text>
</comment>
<evidence type="ECO:0000256" key="3">
    <source>
        <dbReference type="ARBA" id="ARBA00023315"/>
    </source>
</evidence>
<evidence type="ECO:0000256" key="5">
    <source>
        <dbReference type="SAM" id="MobiDB-lite"/>
    </source>
</evidence>
<dbReference type="AlphaFoldDB" id="A0AAJ8LXG0"/>
<evidence type="ECO:0000256" key="2">
    <source>
        <dbReference type="ARBA" id="ARBA00022679"/>
    </source>
</evidence>
<reference evidence="8" key="2">
    <citation type="journal article" date="2022" name="Elife">
        <title>Obligate sexual reproduction of a homothallic fungus closely related to the Cryptococcus pathogenic species complex.</title>
        <authorList>
            <person name="Passer A.R."/>
            <person name="Clancey S.A."/>
            <person name="Shea T."/>
            <person name="David-Palma M."/>
            <person name="Averette A.F."/>
            <person name="Boekhout T."/>
            <person name="Porcel B.M."/>
            <person name="Nowrousian M."/>
            <person name="Cuomo C.A."/>
            <person name="Sun S."/>
            <person name="Heitman J."/>
            <person name="Coelho M.A."/>
        </authorList>
    </citation>
    <scope>NUCLEOTIDE SEQUENCE</scope>
    <source>
        <strain evidence="8">CBS 7841</strain>
    </source>
</reference>
<keyword evidence="6" id="KW-0472">Membrane</keyword>
<keyword evidence="2 4" id="KW-0808">Transferase</keyword>
<dbReference type="GO" id="GO:0003841">
    <property type="term" value="F:1-acylglycerol-3-phosphate O-acyltransferase activity"/>
    <property type="evidence" value="ECO:0007669"/>
    <property type="project" value="UniProtKB-UniRule"/>
</dbReference>
<feature type="region of interest" description="Disordered" evidence="5">
    <location>
        <begin position="325"/>
        <end position="361"/>
    </location>
</feature>
<dbReference type="Proteomes" id="UP000094043">
    <property type="component" value="Chromosome 1"/>
</dbReference>
<organism evidence="8 9">
    <name type="scientific">Cryptococcus depauperatus CBS 7841</name>
    <dbReference type="NCBI Taxonomy" id="1295531"/>
    <lineage>
        <taxon>Eukaryota</taxon>
        <taxon>Fungi</taxon>
        <taxon>Dikarya</taxon>
        <taxon>Basidiomycota</taxon>
        <taxon>Agaricomycotina</taxon>
        <taxon>Tremellomycetes</taxon>
        <taxon>Tremellales</taxon>
        <taxon>Cryptococcaceae</taxon>
        <taxon>Cryptococcus</taxon>
    </lineage>
</organism>
<protein>
    <recommendedName>
        <fullName evidence="4">1-acyl-sn-glycerol-3-phosphate acyltransferase</fullName>
        <ecNumber evidence="4">2.3.1.51</ecNumber>
    </recommendedName>
</protein>
<proteinExistence type="inferred from homology"/>
<dbReference type="GO" id="GO:0016020">
    <property type="term" value="C:membrane"/>
    <property type="evidence" value="ECO:0007669"/>
    <property type="project" value="InterPro"/>
</dbReference>
<keyword evidence="4" id="KW-0444">Lipid biosynthesis</keyword>
<dbReference type="PANTHER" id="PTHR10434">
    <property type="entry name" value="1-ACYL-SN-GLYCEROL-3-PHOSPHATE ACYLTRANSFERASE"/>
    <property type="match status" value="1"/>
</dbReference>